<evidence type="ECO:0000313" key="3">
    <source>
        <dbReference type="Proteomes" id="UP000095209"/>
    </source>
</evidence>
<dbReference type="InterPro" id="IPR016181">
    <property type="entry name" value="Acyl_CoA_acyltransferase"/>
</dbReference>
<protein>
    <submittedName>
        <fullName evidence="2">GNAT family N-acetyltransferase</fullName>
    </submittedName>
</protein>
<accession>A0A1E5LF77</accession>
<dbReference type="Proteomes" id="UP000095209">
    <property type="component" value="Unassembled WGS sequence"/>
</dbReference>
<dbReference type="PROSITE" id="PS51186">
    <property type="entry name" value="GNAT"/>
    <property type="match status" value="1"/>
</dbReference>
<organism evidence="2 3">
    <name type="scientific">Bacillus solimangrovi</name>
    <dbReference type="NCBI Taxonomy" id="1305675"/>
    <lineage>
        <taxon>Bacteria</taxon>
        <taxon>Bacillati</taxon>
        <taxon>Bacillota</taxon>
        <taxon>Bacilli</taxon>
        <taxon>Bacillales</taxon>
        <taxon>Bacillaceae</taxon>
        <taxon>Bacillus</taxon>
    </lineage>
</organism>
<keyword evidence="2" id="KW-0808">Transferase</keyword>
<evidence type="ECO:0000313" key="2">
    <source>
        <dbReference type="EMBL" id="OEH92722.1"/>
    </source>
</evidence>
<gene>
    <name evidence="2" type="ORF">BFG57_01585</name>
</gene>
<dbReference type="EMBL" id="MJEH01000022">
    <property type="protein sequence ID" value="OEH92722.1"/>
    <property type="molecule type" value="Genomic_DNA"/>
</dbReference>
<name>A0A1E5LF77_9BACI</name>
<dbReference type="SUPFAM" id="SSF55729">
    <property type="entry name" value="Acyl-CoA N-acyltransferases (Nat)"/>
    <property type="match status" value="1"/>
</dbReference>
<evidence type="ECO:0000259" key="1">
    <source>
        <dbReference type="PROSITE" id="PS51186"/>
    </source>
</evidence>
<dbReference type="OrthoDB" id="2611698at2"/>
<dbReference type="RefSeq" id="WP_069717164.1">
    <property type="nucleotide sequence ID" value="NZ_MJEH01000022.1"/>
</dbReference>
<sequence>MLTGFKDTLEEIINTLSEHGLVANVTDREGRFFLNIEEMMCDPGFGCDNVVLDIFFDEHERVLFIGLLRFPSNKRKEGIGSIIVEKIKDYAREHHFFIYLDAWNESQPFWKKHEFSHVYFDFNFFEIMGWSPDGLDVKEEWETHKRDQTGLWKFVMDEHPPRKV</sequence>
<comment type="caution">
    <text evidence="2">The sequence shown here is derived from an EMBL/GenBank/DDBJ whole genome shotgun (WGS) entry which is preliminary data.</text>
</comment>
<feature type="domain" description="N-acetyltransferase" evidence="1">
    <location>
        <begin position="1"/>
        <end position="158"/>
    </location>
</feature>
<dbReference type="GO" id="GO:0016747">
    <property type="term" value="F:acyltransferase activity, transferring groups other than amino-acyl groups"/>
    <property type="evidence" value="ECO:0007669"/>
    <property type="project" value="InterPro"/>
</dbReference>
<dbReference type="AlphaFoldDB" id="A0A1E5LF77"/>
<proteinExistence type="predicted"/>
<reference evidence="2 3" key="1">
    <citation type="submission" date="2016-08" db="EMBL/GenBank/DDBJ databases">
        <title>Genome of Bacillus solimangrovi GH2-4.</title>
        <authorList>
            <person name="Lim S."/>
            <person name="Kim B.-C."/>
        </authorList>
    </citation>
    <scope>NUCLEOTIDE SEQUENCE [LARGE SCALE GENOMIC DNA]</scope>
    <source>
        <strain evidence="2 3">GH2-4</strain>
    </source>
</reference>
<dbReference type="Gene3D" id="3.40.630.30">
    <property type="match status" value="1"/>
</dbReference>
<dbReference type="InterPro" id="IPR000182">
    <property type="entry name" value="GNAT_dom"/>
</dbReference>
<keyword evidence="3" id="KW-1185">Reference proteome</keyword>